<keyword evidence="3" id="KW-0804">Transcription</keyword>
<dbReference type="EMBL" id="JAAXOS010000012">
    <property type="protein sequence ID" value="NKY29336.1"/>
    <property type="molecule type" value="Genomic_DNA"/>
</dbReference>
<keyword evidence="2 4" id="KW-0238">DNA-binding</keyword>
<sequence length="219" mass="24377">MTEAAIDRLPLRERKKQRTRQAFVDTALHLFTDRGFDDVTLDELCDAVDVSKRTFFRNFTSKEDVAMAPLRQLWAEFLADLANRATDAGPLHRTLQNSLLAALDRMPPDGWADRAARSHRLAQSTPSMGAHNLQFCARTVGEALEILGARFDIDPRVDQRPRLALDIVVAAFHCALDVWSACADNPETDSLATRVRQAFDAVPEALAMTPVPRPAKAIE</sequence>
<comment type="caution">
    <text evidence="6">The sequence shown here is derived from an EMBL/GenBank/DDBJ whole genome shotgun (WGS) entry which is preliminary data.</text>
</comment>
<dbReference type="PANTHER" id="PTHR30055:SF234">
    <property type="entry name" value="HTH-TYPE TRANSCRIPTIONAL REGULATOR BETI"/>
    <property type="match status" value="1"/>
</dbReference>
<evidence type="ECO:0000259" key="5">
    <source>
        <dbReference type="PROSITE" id="PS50977"/>
    </source>
</evidence>
<name>A0A7X6R5G4_9NOCA</name>
<dbReference type="AlphaFoldDB" id="A0A7X6R5G4"/>
<organism evidence="6 7">
    <name type="scientific">Nocardia gamkensis</name>
    <dbReference type="NCBI Taxonomy" id="352869"/>
    <lineage>
        <taxon>Bacteria</taxon>
        <taxon>Bacillati</taxon>
        <taxon>Actinomycetota</taxon>
        <taxon>Actinomycetes</taxon>
        <taxon>Mycobacteriales</taxon>
        <taxon>Nocardiaceae</taxon>
        <taxon>Nocardia</taxon>
    </lineage>
</organism>
<dbReference type="InterPro" id="IPR001647">
    <property type="entry name" value="HTH_TetR"/>
</dbReference>
<dbReference type="InterPro" id="IPR050109">
    <property type="entry name" value="HTH-type_TetR-like_transc_reg"/>
</dbReference>
<evidence type="ECO:0000313" key="6">
    <source>
        <dbReference type="EMBL" id="NKY29336.1"/>
    </source>
</evidence>
<evidence type="ECO:0000256" key="1">
    <source>
        <dbReference type="ARBA" id="ARBA00023015"/>
    </source>
</evidence>
<feature type="DNA-binding region" description="H-T-H motif" evidence="4">
    <location>
        <begin position="40"/>
        <end position="59"/>
    </location>
</feature>
<dbReference type="InterPro" id="IPR009057">
    <property type="entry name" value="Homeodomain-like_sf"/>
</dbReference>
<dbReference type="GO" id="GO:0003700">
    <property type="term" value="F:DNA-binding transcription factor activity"/>
    <property type="evidence" value="ECO:0007669"/>
    <property type="project" value="TreeGrafter"/>
</dbReference>
<dbReference type="PRINTS" id="PR00455">
    <property type="entry name" value="HTHTETR"/>
</dbReference>
<evidence type="ECO:0000313" key="7">
    <source>
        <dbReference type="Proteomes" id="UP000540698"/>
    </source>
</evidence>
<dbReference type="SUPFAM" id="SSF46689">
    <property type="entry name" value="Homeodomain-like"/>
    <property type="match status" value="1"/>
</dbReference>
<gene>
    <name evidence="6" type="ORF">HGB38_24395</name>
</gene>
<feature type="domain" description="HTH tetR-type" evidence="5">
    <location>
        <begin position="17"/>
        <end position="77"/>
    </location>
</feature>
<dbReference type="Proteomes" id="UP000540698">
    <property type="component" value="Unassembled WGS sequence"/>
</dbReference>
<dbReference type="GO" id="GO:0000976">
    <property type="term" value="F:transcription cis-regulatory region binding"/>
    <property type="evidence" value="ECO:0007669"/>
    <property type="project" value="TreeGrafter"/>
</dbReference>
<keyword evidence="1" id="KW-0805">Transcription regulation</keyword>
<dbReference type="Pfam" id="PF00440">
    <property type="entry name" value="TetR_N"/>
    <property type="match status" value="1"/>
</dbReference>
<protein>
    <submittedName>
        <fullName evidence="6">TetR/AcrR family transcriptional regulator</fullName>
    </submittedName>
</protein>
<keyword evidence="7" id="KW-1185">Reference proteome</keyword>
<proteinExistence type="predicted"/>
<dbReference type="PROSITE" id="PS50977">
    <property type="entry name" value="HTH_TETR_2"/>
    <property type="match status" value="1"/>
</dbReference>
<evidence type="ECO:0000256" key="3">
    <source>
        <dbReference type="ARBA" id="ARBA00023163"/>
    </source>
</evidence>
<dbReference type="Gene3D" id="1.10.357.10">
    <property type="entry name" value="Tetracycline Repressor, domain 2"/>
    <property type="match status" value="1"/>
</dbReference>
<evidence type="ECO:0000256" key="4">
    <source>
        <dbReference type="PROSITE-ProRule" id="PRU00335"/>
    </source>
</evidence>
<reference evidence="6 7" key="1">
    <citation type="submission" date="2020-04" db="EMBL/GenBank/DDBJ databases">
        <title>MicrobeNet Type strains.</title>
        <authorList>
            <person name="Nicholson A.C."/>
        </authorList>
    </citation>
    <scope>NUCLEOTIDE SEQUENCE [LARGE SCALE GENOMIC DNA]</scope>
    <source>
        <strain evidence="6 7">DSM 44956</strain>
    </source>
</reference>
<evidence type="ECO:0000256" key="2">
    <source>
        <dbReference type="ARBA" id="ARBA00023125"/>
    </source>
</evidence>
<accession>A0A7X6R5G4</accession>
<dbReference type="PANTHER" id="PTHR30055">
    <property type="entry name" value="HTH-TYPE TRANSCRIPTIONAL REGULATOR RUTR"/>
    <property type="match status" value="1"/>
</dbReference>
<dbReference type="RefSeq" id="WP_062971115.1">
    <property type="nucleotide sequence ID" value="NZ_JAAXOS010000012.1"/>
</dbReference>